<feature type="domain" description="Methyltransferase type 11" evidence="1">
    <location>
        <begin position="59"/>
        <end position="158"/>
    </location>
</feature>
<dbReference type="InterPro" id="IPR013216">
    <property type="entry name" value="Methyltransf_11"/>
</dbReference>
<dbReference type="AlphaFoldDB" id="A0A1F6YD49"/>
<comment type="caution">
    <text evidence="2">The sequence shown here is derived from an EMBL/GenBank/DDBJ whole genome shotgun (WGS) entry which is preliminary data.</text>
</comment>
<sequence length="235" mass="26783">MGEFSKEFYKKGNEDFRKRFASLDITPGEADQMKNWRGREGVLNYLLLGENDLKNGKTLDIGSGTGQLAIDLAGQAEIVSYDPLSAPLILLGTNKPKLSEEIARKNAVRGIAQVLPFKDNTFERVISLYSVPRYFSTAEKATEFIREILRVLKMGGEIRLYPLIINSEEVSSLSPLSDYIKWPMRLRDRFLPLLEQEIAKDEKHKYTINEIVPDPEFPNQVLVVVKKINWINPIP</sequence>
<dbReference type="SUPFAM" id="SSF53335">
    <property type="entry name" value="S-adenosyl-L-methionine-dependent methyltransferases"/>
    <property type="match status" value="1"/>
</dbReference>
<proteinExistence type="predicted"/>
<dbReference type="Pfam" id="PF08241">
    <property type="entry name" value="Methyltransf_11"/>
    <property type="match status" value="1"/>
</dbReference>
<dbReference type="Gene3D" id="3.40.50.150">
    <property type="entry name" value="Vaccinia Virus protein VP39"/>
    <property type="match status" value="1"/>
</dbReference>
<name>A0A1F6YD49_9BACT</name>
<reference evidence="2 3" key="1">
    <citation type="journal article" date="2016" name="Nat. Commun.">
        <title>Thousands of microbial genomes shed light on interconnected biogeochemical processes in an aquifer system.</title>
        <authorList>
            <person name="Anantharaman K."/>
            <person name="Brown C.T."/>
            <person name="Hug L.A."/>
            <person name="Sharon I."/>
            <person name="Castelle C.J."/>
            <person name="Probst A.J."/>
            <person name="Thomas B.C."/>
            <person name="Singh A."/>
            <person name="Wilkins M.J."/>
            <person name="Karaoz U."/>
            <person name="Brodie E.L."/>
            <person name="Williams K.H."/>
            <person name="Hubbard S.S."/>
            <person name="Banfield J.F."/>
        </authorList>
    </citation>
    <scope>NUCLEOTIDE SEQUENCE [LARGE SCALE GENOMIC DNA]</scope>
</reference>
<evidence type="ECO:0000313" key="3">
    <source>
        <dbReference type="Proteomes" id="UP000176192"/>
    </source>
</evidence>
<dbReference type="STRING" id="1801797.A3G06_00435"/>
<dbReference type="GO" id="GO:0008757">
    <property type="term" value="F:S-adenosylmethionine-dependent methyltransferase activity"/>
    <property type="evidence" value="ECO:0007669"/>
    <property type="project" value="InterPro"/>
</dbReference>
<evidence type="ECO:0000313" key="2">
    <source>
        <dbReference type="EMBL" id="OGJ04276.1"/>
    </source>
</evidence>
<dbReference type="EMBL" id="MFVV01000003">
    <property type="protein sequence ID" value="OGJ04276.1"/>
    <property type="molecule type" value="Genomic_DNA"/>
</dbReference>
<organism evidence="2 3">
    <name type="scientific">Candidatus Nomurabacteria bacterium RIFCSPLOWO2_12_FULL_46_14</name>
    <dbReference type="NCBI Taxonomy" id="1801797"/>
    <lineage>
        <taxon>Bacteria</taxon>
        <taxon>Candidatus Nomuraibacteriota</taxon>
    </lineage>
</organism>
<protein>
    <recommendedName>
        <fullName evidence="1">Methyltransferase type 11 domain-containing protein</fullName>
    </recommendedName>
</protein>
<dbReference type="CDD" id="cd02440">
    <property type="entry name" value="AdoMet_MTases"/>
    <property type="match status" value="1"/>
</dbReference>
<gene>
    <name evidence="2" type="ORF">A3G06_00435</name>
</gene>
<accession>A0A1F6YD49</accession>
<evidence type="ECO:0000259" key="1">
    <source>
        <dbReference type="Pfam" id="PF08241"/>
    </source>
</evidence>
<dbReference type="Proteomes" id="UP000176192">
    <property type="component" value="Unassembled WGS sequence"/>
</dbReference>
<dbReference type="InterPro" id="IPR029063">
    <property type="entry name" value="SAM-dependent_MTases_sf"/>
</dbReference>